<dbReference type="Proteomes" id="UP000051124">
    <property type="component" value="Unassembled WGS sequence"/>
</dbReference>
<feature type="transmembrane region" description="Helical" evidence="16">
    <location>
        <begin position="241"/>
        <end position="268"/>
    </location>
</feature>
<dbReference type="GO" id="GO:0008955">
    <property type="term" value="F:peptidoglycan glycosyltransferase activity"/>
    <property type="evidence" value="ECO:0007669"/>
    <property type="project" value="UniProtKB-EC"/>
</dbReference>
<dbReference type="AlphaFoldDB" id="A0A0S7WJ08"/>
<dbReference type="PANTHER" id="PTHR30474">
    <property type="entry name" value="CELL CYCLE PROTEIN"/>
    <property type="match status" value="1"/>
</dbReference>
<dbReference type="PANTHER" id="PTHR30474:SF2">
    <property type="entry name" value="PEPTIDOGLYCAN GLYCOSYLTRANSFERASE FTSW-RELATED"/>
    <property type="match status" value="1"/>
</dbReference>
<evidence type="ECO:0000256" key="15">
    <source>
        <dbReference type="ARBA" id="ARBA00049902"/>
    </source>
</evidence>
<feature type="transmembrane region" description="Helical" evidence="16">
    <location>
        <begin position="172"/>
        <end position="189"/>
    </location>
</feature>
<protein>
    <recommendedName>
        <fullName evidence="12">Probable peptidoglycan glycosyltransferase FtsW</fullName>
        <ecNumber evidence="14">2.4.99.28</ecNumber>
    </recommendedName>
    <alternativeName>
        <fullName evidence="13">Cell division protein FtsW</fullName>
    </alternativeName>
    <alternativeName>
        <fullName evidence="10">Cell wall polymerase</fullName>
    </alternativeName>
    <alternativeName>
        <fullName evidence="9">Peptidoglycan polymerase</fullName>
    </alternativeName>
</protein>
<evidence type="ECO:0000256" key="3">
    <source>
        <dbReference type="ARBA" id="ARBA00022679"/>
    </source>
</evidence>
<dbReference type="GO" id="GO:0008360">
    <property type="term" value="P:regulation of cell shape"/>
    <property type="evidence" value="ECO:0007669"/>
    <property type="project" value="UniProtKB-KW"/>
</dbReference>
<organism evidence="17 18">
    <name type="scientific">candidate division TA06 bacterium DG_26</name>
    <dbReference type="NCBI Taxonomy" id="1703771"/>
    <lineage>
        <taxon>Bacteria</taxon>
        <taxon>Bacteria division TA06</taxon>
    </lineage>
</organism>
<dbReference type="GO" id="GO:0032153">
    <property type="term" value="C:cell division site"/>
    <property type="evidence" value="ECO:0007669"/>
    <property type="project" value="TreeGrafter"/>
</dbReference>
<feature type="transmembrane region" description="Helical" evidence="16">
    <location>
        <begin position="63"/>
        <end position="82"/>
    </location>
</feature>
<feature type="transmembrane region" description="Helical" evidence="16">
    <location>
        <begin position="316"/>
        <end position="338"/>
    </location>
</feature>
<comment type="subcellular location">
    <subcellularLocation>
        <location evidence="1">Membrane</location>
        <topology evidence="1">Multi-pass membrane protein</topology>
    </subcellularLocation>
</comment>
<keyword evidence="7 16" id="KW-1133">Transmembrane helix</keyword>
<evidence type="ECO:0000256" key="16">
    <source>
        <dbReference type="SAM" id="Phobius"/>
    </source>
</evidence>
<feature type="transmembrane region" description="Helical" evidence="16">
    <location>
        <begin position="88"/>
        <end position="112"/>
    </location>
</feature>
<feature type="transmembrane region" description="Helical" evidence="16">
    <location>
        <begin position="124"/>
        <end position="142"/>
    </location>
</feature>
<comment type="similarity">
    <text evidence="11">Belongs to the SEDS family. FtsW subfamily.</text>
</comment>
<comment type="catalytic activity">
    <reaction evidence="15">
        <text>[GlcNAc-(1-&gt;4)-Mur2Ac(oyl-L-Ala-gamma-D-Glu-L-Lys-D-Ala-D-Ala)](n)-di-trans,octa-cis-undecaprenyl diphosphate + beta-D-GlcNAc-(1-&gt;4)-Mur2Ac(oyl-L-Ala-gamma-D-Glu-L-Lys-D-Ala-D-Ala)-di-trans,octa-cis-undecaprenyl diphosphate = [GlcNAc-(1-&gt;4)-Mur2Ac(oyl-L-Ala-gamma-D-Glu-L-Lys-D-Ala-D-Ala)](n+1)-di-trans,octa-cis-undecaprenyl diphosphate + di-trans,octa-cis-undecaprenyl diphosphate + H(+)</text>
        <dbReference type="Rhea" id="RHEA:23708"/>
        <dbReference type="Rhea" id="RHEA-COMP:9602"/>
        <dbReference type="Rhea" id="RHEA-COMP:9603"/>
        <dbReference type="ChEBI" id="CHEBI:15378"/>
        <dbReference type="ChEBI" id="CHEBI:58405"/>
        <dbReference type="ChEBI" id="CHEBI:60033"/>
        <dbReference type="ChEBI" id="CHEBI:78435"/>
        <dbReference type="EC" id="2.4.99.28"/>
    </reaction>
</comment>
<evidence type="ECO:0000256" key="5">
    <source>
        <dbReference type="ARBA" id="ARBA00022960"/>
    </source>
</evidence>
<feature type="transmembrane region" description="Helical" evidence="16">
    <location>
        <begin position="33"/>
        <end position="51"/>
    </location>
</feature>
<dbReference type="GO" id="GO:0051301">
    <property type="term" value="P:cell division"/>
    <property type="evidence" value="ECO:0007669"/>
    <property type="project" value="InterPro"/>
</dbReference>
<evidence type="ECO:0000256" key="9">
    <source>
        <dbReference type="ARBA" id="ARBA00032370"/>
    </source>
</evidence>
<evidence type="ECO:0000256" key="13">
    <source>
        <dbReference type="ARBA" id="ARBA00041418"/>
    </source>
</evidence>
<sequence>MVILVCFGIAAVLSSSAYLAIRSTQSSSELYFLRKHVEKVLLGWVAFLVALRIDYRKWSKLSWFVLAISLVLMLLTLVSEPVRNTRRYLYVGGFSFQPAEIAKFAVVLYLAGYMSKKSKLLKELNKGYLGAIIPILAFSLILVLQPNFSMLVLFGATAFLLLWIGGARTKHVFATLAVVSLLFFVGIRSNPYAEARVRQFIQSEDSYQARQAEITVASGRVFGTGQGKQKFLFLPWPHTDFIFAAISEETGFFVSSGIMLLFLIIFLRGMRISKHAPCEFGRFLGVGLVSSIFLQAMLHIGVNLGVFPTTGLPLPFISYGGTALVMNMFATGVILNIAKQAKDEGHDSVRRHRRTRVTRCLSGRRAGL</sequence>
<evidence type="ECO:0000256" key="10">
    <source>
        <dbReference type="ARBA" id="ARBA00033270"/>
    </source>
</evidence>
<dbReference type="GO" id="GO:0009252">
    <property type="term" value="P:peptidoglycan biosynthetic process"/>
    <property type="evidence" value="ECO:0007669"/>
    <property type="project" value="UniProtKB-KW"/>
</dbReference>
<gene>
    <name evidence="17" type="ORF">AMJ40_03615</name>
</gene>
<feature type="transmembrane region" description="Helical" evidence="16">
    <location>
        <begin position="148"/>
        <end position="165"/>
    </location>
</feature>
<evidence type="ECO:0000256" key="14">
    <source>
        <dbReference type="ARBA" id="ARBA00044770"/>
    </source>
</evidence>
<dbReference type="GO" id="GO:0015648">
    <property type="term" value="F:lipid-linked peptidoglycan transporter activity"/>
    <property type="evidence" value="ECO:0007669"/>
    <property type="project" value="TreeGrafter"/>
</dbReference>
<dbReference type="GO" id="GO:0005886">
    <property type="term" value="C:plasma membrane"/>
    <property type="evidence" value="ECO:0007669"/>
    <property type="project" value="TreeGrafter"/>
</dbReference>
<evidence type="ECO:0000256" key="6">
    <source>
        <dbReference type="ARBA" id="ARBA00022984"/>
    </source>
</evidence>
<evidence type="ECO:0000256" key="2">
    <source>
        <dbReference type="ARBA" id="ARBA00022676"/>
    </source>
</evidence>
<keyword evidence="6" id="KW-0573">Peptidoglycan synthesis</keyword>
<keyword evidence="5" id="KW-0133">Cell shape</keyword>
<evidence type="ECO:0000256" key="7">
    <source>
        <dbReference type="ARBA" id="ARBA00022989"/>
    </source>
</evidence>
<evidence type="ECO:0000256" key="4">
    <source>
        <dbReference type="ARBA" id="ARBA00022692"/>
    </source>
</evidence>
<dbReference type="PATRIC" id="fig|1703771.3.peg.1043"/>
<evidence type="ECO:0000256" key="1">
    <source>
        <dbReference type="ARBA" id="ARBA00004141"/>
    </source>
</evidence>
<dbReference type="InterPro" id="IPR001182">
    <property type="entry name" value="FtsW/RodA"/>
</dbReference>
<reference evidence="17 18" key="1">
    <citation type="journal article" date="2015" name="Microbiome">
        <title>Genomic resolution of linkages in carbon, nitrogen, and sulfur cycling among widespread estuary sediment bacteria.</title>
        <authorList>
            <person name="Baker B.J."/>
            <person name="Lazar C.S."/>
            <person name="Teske A.P."/>
            <person name="Dick G.J."/>
        </authorList>
    </citation>
    <scope>NUCLEOTIDE SEQUENCE [LARGE SCALE GENOMIC DNA]</scope>
    <source>
        <strain evidence="17">DG_26</strain>
    </source>
</reference>
<dbReference type="EC" id="2.4.99.28" evidence="14"/>
<feature type="transmembrane region" description="Helical" evidence="16">
    <location>
        <begin position="280"/>
        <end position="304"/>
    </location>
</feature>
<dbReference type="Pfam" id="PF01098">
    <property type="entry name" value="FTSW_RODA_SPOVE"/>
    <property type="match status" value="1"/>
</dbReference>
<proteinExistence type="inferred from homology"/>
<name>A0A0S7WJ08_UNCT6</name>
<comment type="caution">
    <text evidence="17">The sequence shown here is derived from an EMBL/GenBank/DDBJ whole genome shotgun (WGS) entry which is preliminary data.</text>
</comment>
<keyword evidence="4 16" id="KW-0812">Transmembrane</keyword>
<accession>A0A0S7WJ08</accession>
<evidence type="ECO:0000313" key="17">
    <source>
        <dbReference type="EMBL" id="KPJ50167.1"/>
    </source>
</evidence>
<evidence type="ECO:0000313" key="18">
    <source>
        <dbReference type="Proteomes" id="UP000051124"/>
    </source>
</evidence>
<dbReference type="EMBL" id="LIZT01000029">
    <property type="protein sequence ID" value="KPJ50167.1"/>
    <property type="molecule type" value="Genomic_DNA"/>
</dbReference>
<keyword evidence="8 16" id="KW-0472">Membrane</keyword>
<keyword evidence="3" id="KW-0808">Transferase</keyword>
<evidence type="ECO:0000256" key="11">
    <source>
        <dbReference type="ARBA" id="ARBA00038053"/>
    </source>
</evidence>
<evidence type="ECO:0000256" key="8">
    <source>
        <dbReference type="ARBA" id="ARBA00023136"/>
    </source>
</evidence>
<evidence type="ECO:0000256" key="12">
    <source>
        <dbReference type="ARBA" id="ARBA00041185"/>
    </source>
</evidence>
<keyword evidence="2" id="KW-0328">Glycosyltransferase</keyword>